<dbReference type="PANTHER" id="PTHR45663">
    <property type="entry name" value="GEO12009P1"/>
    <property type="match status" value="1"/>
</dbReference>
<dbReference type="InterPro" id="IPR013766">
    <property type="entry name" value="Thioredoxin_domain"/>
</dbReference>
<comment type="caution">
    <text evidence="2">The sequence shown here is derived from an EMBL/GenBank/DDBJ whole genome shotgun (WGS) entry which is preliminary data.</text>
</comment>
<evidence type="ECO:0000313" key="2">
    <source>
        <dbReference type="EMBL" id="GLS90264.1"/>
    </source>
</evidence>
<reference evidence="3" key="1">
    <citation type="journal article" date="2019" name="Int. J. Syst. Evol. Microbiol.">
        <title>The Global Catalogue of Microorganisms (GCM) 10K type strain sequencing project: providing services to taxonomists for standard genome sequencing and annotation.</title>
        <authorList>
            <consortium name="The Broad Institute Genomics Platform"/>
            <consortium name="The Broad Institute Genome Sequencing Center for Infectious Disease"/>
            <person name="Wu L."/>
            <person name="Ma J."/>
        </authorList>
    </citation>
    <scope>NUCLEOTIDE SEQUENCE [LARGE SCALE GENOMIC DNA]</scope>
    <source>
        <strain evidence="3">NBRC 103166</strain>
    </source>
</reference>
<dbReference type="NCBIfam" id="NF008229">
    <property type="entry name" value="PRK10996.1"/>
    <property type="match status" value="1"/>
</dbReference>
<dbReference type="EMBL" id="BSPQ01000002">
    <property type="protein sequence ID" value="GLS90264.1"/>
    <property type="molecule type" value="Genomic_DNA"/>
</dbReference>
<gene>
    <name evidence="2" type="ORF">GCM10007916_13310</name>
</gene>
<keyword evidence="3" id="KW-1185">Reference proteome</keyword>
<dbReference type="PANTHER" id="PTHR45663:SF40">
    <property type="entry name" value="THIOREDOXIN 2"/>
    <property type="match status" value="1"/>
</dbReference>
<organism evidence="2 3">
    <name type="scientific">Psychromonas marina</name>
    <dbReference type="NCBI Taxonomy" id="88364"/>
    <lineage>
        <taxon>Bacteria</taxon>
        <taxon>Pseudomonadati</taxon>
        <taxon>Pseudomonadota</taxon>
        <taxon>Gammaproteobacteria</taxon>
        <taxon>Alteromonadales</taxon>
        <taxon>Psychromonadaceae</taxon>
        <taxon>Psychromonas</taxon>
    </lineage>
</organism>
<proteinExistence type="predicted"/>
<dbReference type="Pfam" id="PF00085">
    <property type="entry name" value="Thioredoxin"/>
    <property type="match status" value="1"/>
</dbReference>
<sequence>MRINDSLDCVRCKSDLLEEKPIDGTVVNLMGLTQSDKPILVKFWAHWCNACSHFEPVFEAVSAQQPDVCFVKVDIQAQLSLGVQYNIRTIPTVMLFKQGKVVDTLNDALPKAQFNQWLQNALLK</sequence>
<evidence type="ECO:0000259" key="1">
    <source>
        <dbReference type="PROSITE" id="PS51352"/>
    </source>
</evidence>
<evidence type="ECO:0000313" key="3">
    <source>
        <dbReference type="Proteomes" id="UP001157353"/>
    </source>
</evidence>
<feature type="domain" description="Thioredoxin" evidence="1">
    <location>
        <begin position="7"/>
        <end position="123"/>
    </location>
</feature>
<protein>
    <submittedName>
        <fullName evidence="2">Thiol reductase thioredoxin</fullName>
    </submittedName>
</protein>
<dbReference type="PROSITE" id="PS51352">
    <property type="entry name" value="THIOREDOXIN_2"/>
    <property type="match status" value="1"/>
</dbReference>
<dbReference type="PRINTS" id="PR00421">
    <property type="entry name" value="THIOREDOXIN"/>
</dbReference>
<dbReference type="CDD" id="cd02947">
    <property type="entry name" value="TRX_family"/>
    <property type="match status" value="1"/>
</dbReference>
<dbReference type="InterPro" id="IPR036249">
    <property type="entry name" value="Thioredoxin-like_sf"/>
</dbReference>
<dbReference type="SUPFAM" id="SSF52833">
    <property type="entry name" value="Thioredoxin-like"/>
    <property type="match status" value="1"/>
</dbReference>
<dbReference type="Gene3D" id="3.40.30.10">
    <property type="entry name" value="Glutaredoxin"/>
    <property type="match status" value="1"/>
</dbReference>
<dbReference type="Proteomes" id="UP001157353">
    <property type="component" value="Unassembled WGS sequence"/>
</dbReference>
<name>A0ABQ6DZ34_9GAMM</name>
<accession>A0ABQ6DZ34</accession>